<reference evidence="3 4" key="1">
    <citation type="submission" date="2018-05" db="EMBL/GenBank/DDBJ databases">
        <title>Genome sequencing and assembly of the regulated plant pathogen Lachnellula willkommii and related sister species for the development of diagnostic species identification markers.</title>
        <authorList>
            <person name="Giroux E."/>
            <person name="Bilodeau G."/>
        </authorList>
    </citation>
    <scope>NUCLEOTIDE SEQUENCE [LARGE SCALE GENOMIC DNA]</scope>
    <source>
        <strain evidence="3 4">CBS 268.59</strain>
    </source>
</reference>
<comment type="caution">
    <text evidence="3">The sequence shown here is derived from an EMBL/GenBank/DDBJ whole genome shotgun (WGS) entry which is preliminary data.</text>
</comment>
<evidence type="ECO:0000259" key="2">
    <source>
        <dbReference type="Pfam" id="PF00487"/>
    </source>
</evidence>
<protein>
    <recommendedName>
        <fullName evidence="2">Fatty acid desaturase domain-containing protein</fullName>
    </recommendedName>
</protein>
<feature type="transmembrane region" description="Helical" evidence="1">
    <location>
        <begin position="131"/>
        <end position="151"/>
    </location>
</feature>
<dbReference type="GO" id="GO:0006629">
    <property type="term" value="P:lipid metabolic process"/>
    <property type="evidence" value="ECO:0007669"/>
    <property type="project" value="InterPro"/>
</dbReference>
<proteinExistence type="predicted"/>
<dbReference type="InterPro" id="IPR005804">
    <property type="entry name" value="FA_desaturase_dom"/>
</dbReference>
<organism evidence="3 4">
    <name type="scientific">Lachnellula suecica</name>
    <dbReference type="NCBI Taxonomy" id="602035"/>
    <lineage>
        <taxon>Eukaryota</taxon>
        <taxon>Fungi</taxon>
        <taxon>Dikarya</taxon>
        <taxon>Ascomycota</taxon>
        <taxon>Pezizomycotina</taxon>
        <taxon>Leotiomycetes</taxon>
        <taxon>Helotiales</taxon>
        <taxon>Lachnaceae</taxon>
        <taxon>Lachnellula</taxon>
    </lineage>
</organism>
<name>A0A8T9BW79_9HELO</name>
<keyword evidence="4" id="KW-1185">Reference proteome</keyword>
<dbReference type="OrthoDB" id="1470350at2759"/>
<dbReference type="PANTHER" id="PTHR36459">
    <property type="entry name" value="ORF"/>
    <property type="match status" value="1"/>
</dbReference>
<dbReference type="PANTHER" id="PTHR36459:SF1">
    <property type="entry name" value="FATTY ACID DESATURASE DOMAIN-CONTAINING PROTEIN-RELATED"/>
    <property type="match status" value="1"/>
</dbReference>
<dbReference type="AlphaFoldDB" id="A0A8T9BW79"/>
<feature type="domain" description="Fatty acid desaturase" evidence="2">
    <location>
        <begin position="134"/>
        <end position="360"/>
    </location>
</feature>
<evidence type="ECO:0000313" key="4">
    <source>
        <dbReference type="Proteomes" id="UP000469558"/>
    </source>
</evidence>
<feature type="transmembrane region" description="Helical" evidence="1">
    <location>
        <begin position="104"/>
        <end position="125"/>
    </location>
</feature>
<keyword evidence="1" id="KW-0812">Transmembrane</keyword>
<evidence type="ECO:0000313" key="3">
    <source>
        <dbReference type="EMBL" id="TVY56580.1"/>
    </source>
</evidence>
<dbReference type="Proteomes" id="UP000469558">
    <property type="component" value="Unassembled WGS sequence"/>
</dbReference>
<gene>
    <name evidence="3" type="ORF">LSUE1_G010015</name>
</gene>
<accession>A0A8T9BW79</accession>
<dbReference type="EMBL" id="QGMK01002703">
    <property type="protein sequence ID" value="TVY56580.1"/>
    <property type="molecule type" value="Genomic_DNA"/>
</dbReference>
<feature type="transmembrane region" description="Helical" evidence="1">
    <location>
        <begin position="269"/>
        <end position="287"/>
    </location>
</feature>
<keyword evidence="1" id="KW-0472">Membrane</keyword>
<keyword evidence="1" id="KW-1133">Transmembrane helix</keyword>
<dbReference type="Pfam" id="PF00487">
    <property type="entry name" value="FA_desaturase"/>
    <property type="match status" value="1"/>
</dbReference>
<sequence>MSALKGPDQAFFTASDDIVLAELYRDIYDAEASSNSHLSPEQRQIALDGLENLNDPKHPNFEPTVFCTWDLDGPETKSGRTLRESILHLYIDWARTVVRHDTDVVFLTHILTYFTTALPSALYLFHDFHLLHGIAHLLLIVWFSGSFTLMMHNHIHNNGVLSKPYALFDWAFPYLLEPLMGHTWDSYYYHHVKAHHVEGNGPDDLSSTIRYQRDSVVDFLKYEMRFLLLCWLDLPLYFISKRKHNMAVRVFVTELSSYAFIVGMARWKFTPTLFVLILPFTIMRWGLMIGNWGQHAFVDEVEPDSDFRSSITLIDVPSNRFCFNDGYHTSHHLNPRRHWRDHPHAFLKAKERYSDEGALVFQNIDYLEITFRLLTKNYAHLAKQFVPMGKQIGMSQAEIAAMLKTKTRRFSEEEIKAKFKVFEAEKVGKHDE</sequence>
<evidence type="ECO:0000256" key="1">
    <source>
        <dbReference type="SAM" id="Phobius"/>
    </source>
</evidence>